<organism evidence="2 3">
    <name type="scientific">Clostridium subterminale</name>
    <dbReference type="NCBI Taxonomy" id="1550"/>
    <lineage>
        <taxon>Bacteria</taxon>
        <taxon>Bacillati</taxon>
        <taxon>Bacillota</taxon>
        <taxon>Clostridia</taxon>
        <taxon>Eubacteriales</taxon>
        <taxon>Clostridiaceae</taxon>
        <taxon>Clostridium</taxon>
    </lineage>
</organism>
<reference evidence="2 3" key="1">
    <citation type="journal article" date="2019" name="Int. J. Syst. Evol. Microbiol.">
        <title>The Global Catalogue of Microorganisms (GCM) 10K type strain sequencing project: providing services to taxonomists for standard genome sequencing and annotation.</title>
        <authorList>
            <consortium name="The Broad Institute Genomics Platform"/>
            <consortium name="The Broad Institute Genome Sequencing Center for Infectious Disease"/>
            <person name="Wu L."/>
            <person name="Ma J."/>
        </authorList>
    </citation>
    <scope>NUCLEOTIDE SEQUENCE [LARGE SCALE GENOMIC DNA]</scope>
    <source>
        <strain evidence="2 3">JCM 1417</strain>
    </source>
</reference>
<dbReference type="EMBL" id="BAAACI010000008">
    <property type="protein sequence ID" value="GAA0778417.1"/>
    <property type="molecule type" value="Genomic_DNA"/>
</dbReference>
<evidence type="ECO:0000313" key="2">
    <source>
        <dbReference type="EMBL" id="GAA0778417.1"/>
    </source>
</evidence>
<comment type="caution">
    <text evidence="2">The sequence shown here is derived from an EMBL/GenBank/DDBJ whole genome shotgun (WGS) entry which is preliminary data.</text>
</comment>
<gene>
    <name evidence="2" type="ORF">GCM10008908_35330</name>
</gene>
<accession>A0ABN1KXT2</accession>
<proteinExistence type="predicted"/>
<protein>
    <submittedName>
        <fullName evidence="2">Uncharacterized protein</fullName>
    </submittedName>
</protein>
<evidence type="ECO:0000256" key="1">
    <source>
        <dbReference type="SAM" id="MobiDB-lite"/>
    </source>
</evidence>
<keyword evidence="3" id="KW-1185">Reference proteome</keyword>
<dbReference type="Proteomes" id="UP001501047">
    <property type="component" value="Unassembled WGS sequence"/>
</dbReference>
<evidence type="ECO:0000313" key="3">
    <source>
        <dbReference type="Proteomes" id="UP001501047"/>
    </source>
</evidence>
<feature type="region of interest" description="Disordered" evidence="1">
    <location>
        <begin position="1"/>
        <end position="21"/>
    </location>
</feature>
<name>A0ABN1KXT2_CLOSU</name>
<sequence>MATYSLSASHGKYSTPSSSHSINLTHRDLLTVDEIRLISRPYSLLRQEIIL</sequence>